<feature type="transmembrane region" description="Helical" evidence="4">
    <location>
        <begin position="58"/>
        <end position="77"/>
    </location>
</feature>
<dbReference type="InterPro" id="IPR000462">
    <property type="entry name" value="CDP-OH_P_trans"/>
</dbReference>
<keyword evidence="6" id="KW-1185">Reference proteome</keyword>
<proteinExistence type="inferred from homology"/>
<dbReference type="EMBL" id="BMOY01000009">
    <property type="protein sequence ID" value="GGJ01822.1"/>
    <property type="molecule type" value="Genomic_DNA"/>
</dbReference>
<dbReference type="RefSeq" id="WP_188881381.1">
    <property type="nucleotide sequence ID" value="NZ_BMOY01000009.1"/>
</dbReference>
<dbReference type="GO" id="GO:0016780">
    <property type="term" value="F:phosphotransferase activity, for other substituted phosphate groups"/>
    <property type="evidence" value="ECO:0007669"/>
    <property type="project" value="InterPro"/>
</dbReference>
<keyword evidence="4" id="KW-1133">Transmembrane helix</keyword>
<evidence type="ECO:0000256" key="3">
    <source>
        <dbReference type="SAM" id="MobiDB-lite"/>
    </source>
</evidence>
<evidence type="ECO:0000313" key="5">
    <source>
        <dbReference type="EMBL" id="GGJ01822.1"/>
    </source>
</evidence>
<sequence>MPSTRSSPRSKPPSRASELARIDACAKRPIDIWTNYLYYPLSIRLVYLIRNTRITPNALTVGSLALALLGCGLFALGRRPDVLWGLLLVQVSYVMDCADGQLARYRQQFSPFGGWLDQVADRIKEFAIYFSLAYGYTRLHPGDTRVWMLATVALFALYLLEYYGQIQSRFGQERSGQRAAAREETAPERAPGGVQPRAAAEEDAFARMQRWRSLVPFRGFIIGEQYFALLVFLLCGAVYLLFAFVAALGLLMCIYRPLVQFVKYRRAAR</sequence>
<gene>
    <name evidence="5" type="ORF">GCM10010885_08810</name>
</gene>
<evidence type="ECO:0000256" key="4">
    <source>
        <dbReference type="SAM" id="Phobius"/>
    </source>
</evidence>
<feature type="region of interest" description="Disordered" evidence="3">
    <location>
        <begin position="177"/>
        <end position="197"/>
    </location>
</feature>
<reference evidence="5" key="1">
    <citation type="journal article" date="2014" name="Int. J. Syst. Evol. Microbiol.">
        <title>Complete genome sequence of Corynebacterium casei LMG S-19264T (=DSM 44701T), isolated from a smear-ripened cheese.</title>
        <authorList>
            <consortium name="US DOE Joint Genome Institute (JGI-PGF)"/>
            <person name="Walter F."/>
            <person name="Albersmeier A."/>
            <person name="Kalinowski J."/>
            <person name="Ruckert C."/>
        </authorList>
    </citation>
    <scope>NUCLEOTIDE SEQUENCE</scope>
    <source>
        <strain evidence="5">JCM 18487</strain>
    </source>
</reference>
<dbReference type="Pfam" id="PF01066">
    <property type="entry name" value="CDP-OH_P_transf"/>
    <property type="match status" value="1"/>
</dbReference>
<dbReference type="AlphaFoldDB" id="A0A917NHV6"/>
<evidence type="ECO:0000313" key="6">
    <source>
        <dbReference type="Proteomes" id="UP000637695"/>
    </source>
</evidence>
<organism evidence="5 6">
    <name type="scientific">Alicyclobacillus cellulosilyticus</name>
    <dbReference type="NCBI Taxonomy" id="1003997"/>
    <lineage>
        <taxon>Bacteria</taxon>
        <taxon>Bacillati</taxon>
        <taxon>Bacillota</taxon>
        <taxon>Bacilli</taxon>
        <taxon>Bacillales</taxon>
        <taxon>Alicyclobacillaceae</taxon>
        <taxon>Alicyclobacillus</taxon>
    </lineage>
</organism>
<evidence type="ECO:0000256" key="1">
    <source>
        <dbReference type="ARBA" id="ARBA00022679"/>
    </source>
</evidence>
<keyword evidence="4" id="KW-0472">Membrane</keyword>
<dbReference type="InterPro" id="IPR048254">
    <property type="entry name" value="CDP_ALCOHOL_P_TRANSF_CS"/>
</dbReference>
<dbReference type="Gene3D" id="1.20.120.1760">
    <property type="match status" value="1"/>
</dbReference>
<feature type="transmembrane region" description="Helical" evidence="4">
    <location>
        <begin position="146"/>
        <end position="164"/>
    </location>
</feature>
<reference evidence="5" key="2">
    <citation type="submission" date="2020-09" db="EMBL/GenBank/DDBJ databases">
        <authorList>
            <person name="Sun Q."/>
            <person name="Ohkuma M."/>
        </authorList>
    </citation>
    <scope>NUCLEOTIDE SEQUENCE</scope>
    <source>
        <strain evidence="5">JCM 18487</strain>
    </source>
</reference>
<comment type="similarity">
    <text evidence="2">Belongs to the CDP-alcohol phosphatidyltransferase class-I family.</text>
</comment>
<feature type="transmembrane region" description="Helical" evidence="4">
    <location>
        <begin position="239"/>
        <end position="259"/>
    </location>
</feature>
<comment type="caution">
    <text evidence="5">The sequence shown here is derived from an EMBL/GenBank/DDBJ whole genome shotgun (WGS) entry which is preliminary data.</text>
</comment>
<dbReference type="GO" id="GO:0008654">
    <property type="term" value="P:phospholipid biosynthetic process"/>
    <property type="evidence" value="ECO:0007669"/>
    <property type="project" value="InterPro"/>
</dbReference>
<keyword evidence="4" id="KW-0812">Transmembrane</keyword>
<dbReference type="PROSITE" id="PS00379">
    <property type="entry name" value="CDP_ALCOHOL_P_TRANSF"/>
    <property type="match status" value="1"/>
</dbReference>
<evidence type="ECO:0008006" key="7">
    <source>
        <dbReference type="Google" id="ProtNLM"/>
    </source>
</evidence>
<protein>
    <recommendedName>
        <fullName evidence="7">CDP-alcohol phosphatidyltransferase-like enzyme</fullName>
    </recommendedName>
</protein>
<accession>A0A917NHV6</accession>
<dbReference type="InterPro" id="IPR043130">
    <property type="entry name" value="CDP-OH_PTrfase_TM_dom"/>
</dbReference>
<name>A0A917NHV6_9BACL</name>
<dbReference type="GO" id="GO:0016020">
    <property type="term" value="C:membrane"/>
    <property type="evidence" value="ECO:0007669"/>
    <property type="project" value="InterPro"/>
</dbReference>
<keyword evidence="1 2" id="KW-0808">Transferase</keyword>
<dbReference type="Proteomes" id="UP000637695">
    <property type="component" value="Unassembled WGS sequence"/>
</dbReference>
<evidence type="ECO:0000256" key="2">
    <source>
        <dbReference type="RuleBase" id="RU003750"/>
    </source>
</evidence>
<feature type="transmembrane region" description="Helical" evidence="4">
    <location>
        <begin position="215"/>
        <end position="233"/>
    </location>
</feature>
<feature type="compositionally biased region" description="Basic and acidic residues" evidence="3">
    <location>
        <begin position="177"/>
        <end position="187"/>
    </location>
</feature>